<dbReference type="PANTHER" id="PTHR31549">
    <property type="entry name" value="PROTEIN, PUTATIVE (DUF247)-RELATED-RELATED"/>
    <property type="match status" value="1"/>
</dbReference>
<evidence type="ECO:0000313" key="1">
    <source>
        <dbReference type="EnsemblPlants" id="TuG1812G0600004420.01.T01.cds251715"/>
    </source>
</evidence>
<reference evidence="2" key="1">
    <citation type="journal article" date="2013" name="Nature">
        <title>Draft genome of the wheat A-genome progenitor Triticum urartu.</title>
        <authorList>
            <person name="Ling H.Q."/>
            <person name="Zhao S."/>
            <person name="Liu D."/>
            <person name="Wang J."/>
            <person name="Sun H."/>
            <person name="Zhang C."/>
            <person name="Fan H."/>
            <person name="Li D."/>
            <person name="Dong L."/>
            <person name="Tao Y."/>
            <person name="Gao C."/>
            <person name="Wu H."/>
            <person name="Li Y."/>
            <person name="Cui Y."/>
            <person name="Guo X."/>
            <person name="Zheng S."/>
            <person name="Wang B."/>
            <person name="Yu K."/>
            <person name="Liang Q."/>
            <person name="Yang W."/>
            <person name="Lou X."/>
            <person name="Chen J."/>
            <person name="Feng M."/>
            <person name="Jian J."/>
            <person name="Zhang X."/>
            <person name="Luo G."/>
            <person name="Jiang Y."/>
            <person name="Liu J."/>
            <person name="Wang Z."/>
            <person name="Sha Y."/>
            <person name="Zhang B."/>
            <person name="Wu H."/>
            <person name="Tang D."/>
            <person name="Shen Q."/>
            <person name="Xue P."/>
            <person name="Zou S."/>
            <person name="Wang X."/>
            <person name="Liu X."/>
            <person name="Wang F."/>
            <person name="Yang Y."/>
            <person name="An X."/>
            <person name="Dong Z."/>
            <person name="Zhang K."/>
            <person name="Zhang X."/>
            <person name="Luo M.C."/>
            <person name="Dvorak J."/>
            <person name="Tong Y."/>
            <person name="Wang J."/>
            <person name="Yang H."/>
            <person name="Li Z."/>
            <person name="Wang D."/>
            <person name="Zhang A."/>
            <person name="Wang J."/>
        </authorList>
    </citation>
    <scope>NUCLEOTIDE SEQUENCE</scope>
    <source>
        <strain evidence="2">cv. G1812</strain>
    </source>
</reference>
<name>A0A8R7V202_TRIUA</name>
<proteinExistence type="predicted"/>
<dbReference type="EnsemblPlants" id="TuG1812G0600004420.01.T01">
    <property type="protein sequence ID" value="TuG1812G0600004420.01.T01.cds251715"/>
    <property type="gene ID" value="TuG1812G0600004420.01"/>
</dbReference>
<dbReference type="InterPro" id="IPR004158">
    <property type="entry name" value="DUF247_pln"/>
</dbReference>
<dbReference type="Pfam" id="PF03140">
    <property type="entry name" value="DUF247"/>
    <property type="match status" value="1"/>
</dbReference>
<accession>A0A8R7V202</accession>
<dbReference type="Proteomes" id="UP000015106">
    <property type="component" value="Chromosome 6"/>
</dbReference>
<organism evidence="1 2">
    <name type="scientific">Triticum urartu</name>
    <name type="common">Red wild einkorn</name>
    <name type="synonym">Crithodium urartu</name>
    <dbReference type="NCBI Taxonomy" id="4572"/>
    <lineage>
        <taxon>Eukaryota</taxon>
        <taxon>Viridiplantae</taxon>
        <taxon>Streptophyta</taxon>
        <taxon>Embryophyta</taxon>
        <taxon>Tracheophyta</taxon>
        <taxon>Spermatophyta</taxon>
        <taxon>Magnoliopsida</taxon>
        <taxon>Liliopsida</taxon>
        <taxon>Poales</taxon>
        <taxon>Poaceae</taxon>
        <taxon>BOP clade</taxon>
        <taxon>Pooideae</taxon>
        <taxon>Triticodae</taxon>
        <taxon>Triticeae</taxon>
        <taxon>Triticinae</taxon>
        <taxon>Triticum</taxon>
    </lineage>
</organism>
<dbReference type="Gramene" id="TuG1812G0600004420.01.T01">
    <property type="protein sequence ID" value="TuG1812G0600004420.01.T01.cds251715"/>
    <property type="gene ID" value="TuG1812G0600004420.01"/>
</dbReference>
<keyword evidence="2" id="KW-1185">Reference proteome</keyword>
<protein>
    <submittedName>
        <fullName evidence="1">Uncharacterized protein</fullName>
    </submittedName>
</protein>
<sequence>MEKVKHVAAYHFISNSGHSLEEIYGSVILVTHEARRLYAHDAVAGISDADLAAMMFYDACFLLEFIILIVHRDQLLPCPELVCVFHSNIQHIYNDVMLLENQLPWLVVETLLNFRSASVSVLVKRTVSRVGDALTNSGFHTGPEEILSNLDEEYCKPPHLLGLLQFYKTNIEVSKQSKIASKIARINQAFSMLCRSKARTTSEPSLGHIETHIPSAKKKNNVNIYKCH</sequence>
<reference evidence="1" key="2">
    <citation type="submission" date="2018-03" db="EMBL/GenBank/DDBJ databases">
        <title>The Triticum urartu genome reveals the dynamic nature of wheat genome evolution.</title>
        <authorList>
            <person name="Ling H."/>
            <person name="Ma B."/>
            <person name="Shi X."/>
            <person name="Liu H."/>
            <person name="Dong L."/>
            <person name="Sun H."/>
            <person name="Cao Y."/>
            <person name="Gao Q."/>
            <person name="Zheng S."/>
            <person name="Li Y."/>
            <person name="Yu Y."/>
            <person name="Du H."/>
            <person name="Qi M."/>
            <person name="Li Y."/>
            <person name="Yu H."/>
            <person name="Cui Y."/>
            <person name="Wang N."/>
            <person name="Chen C."/>
            <person name="Wu H."/>
            <person name="Zhao Y."/>
            <person name="Zhang J."/>
            <person name="Li Y."/>
            <person name="Zhou W."/>
            <person name="Zhang B."/>
            <person name="Hu W."/>
            <person name="Eijk M."/>
            <person name="Tang J."/>
            <person name="Witsenboer H."/>
            <person name="Zhao S."/>
            <person name="Li Z."/>
            <person name="Zhang A."/>
            <person name="Wang D."/>
            <person name="Liang C."/>
        </authorList>
    </citation>
    <scope>NUCLEOTIDE SEQUENCE [LARGE SCALE GENOMIC DNA]</scope>
    <source>
        <strain evidence="1">cv. G1812</strain>
    </source>
</reference>
<dbReference type="AlphaFoldDB" id="A0A8R7V202"/>
<reference evidence="1" key="3">
    <citation type="submission" date="2022-06" db="UniProtKB">
        <authorList>
            <consortium name="EnsemblPlants"/>
        </authorList>
    </citation>
    <scope>IDENTIFICATION</scope>
</reference>
<dbReference type="PANTHER" id="PTHR31549:SF274">
    <property type="entry name" value="DUF247 DOMAIN PROTEIN"/>
    <property type="match status" value="1"/>
</dbReference>
<evidence type="ECO:0000313" key="2">
    <source>
        <dbReference type="Proteomes" id="UP000015106"/>
    </source>
</evidence>